<dbReference type="EMBL" id="JBBUTH010000008">
    <property type="protein sequence ID" value="MEK8051489.1"/>
    <property type="molecule type" value="Genomic_DNA"/>
</dbReference>
<accession>A0ABU9CI14</accession>
<evidence type="ECO:0000313" key="2">
    <source>
        <dbReference type="Proteomes" id="UP001365405"/>
    </source>
</evidence>
<dbReference type="RefSeq" id="WP_341411188.1">
    <property type="nucleotide sequence ID" value="NZ_JBBUTH010000008.1"/>
</dbReference>
<dbReference type="Proteomes" id="UP001365405">
    <property type="component" value="Unassembled WGS sequence"/>
</dbReference>
<protein>
    <recommendedName>
        <fullName evidence="3">DUF3313 domain-containing protein</fullName>
    </recommendedName>
</protein>
<sequence length="378" mass="38095">MPSPLCAAPLADGPRRARRSRRLARALAVAALWAGIAAAWAQPATPAPRTLQPLAPATVAGALARPVGAAMPSPRTSGRLDLQGKRFYIAEYQLLVEVGGEAPAPAVDGRVLGRRVGAQGARLAFAAQPDIGALQALTDRAWADLQARLAAAGVQPEDIDRLLGSAGAVYEASAPASTPGQPVLVESAGNDAQHRYLVLAPTGMGIVPRLPAGLNPGNLAARVAFATQGIEGLSLAIAVNLGGLDPAGERRSSFAGGGPALSPWMELVPAPQSALVQAHAQLAQVTLAEALVLAPEFGRLVPAPTDAAGMAGAGGGAADPLQALLALGRRLGVAPGEAPRVDARLELDGPATARTLLYAVAAANQAIADALKAARAAR</sequence>
<evidence type="ECO:0008006" key="3">
    <source>
        <dbReference type="Google" id="ProtNLM"/>
    </source>
</evidence>
<organism evidence="1 2">
    <name type="scientific">Pseudaquabacterium inlustre</name>
    <dbReference type="NCBI Taxonomy" id="2984192"/>
    <lineage>
        <taxon>Bacteria</taxon>
        <taxon>Pseudomonadati</taxon>
        <taxon>Pseudomonadota</taxon>
        <taxon>Betaproteobacteria</taxon>
        <taxon>Burkholderiales</taxon>
        <taxon>Sphaerotilaceae</taxon>
        <taxon>Pseudaquabacterium</taxon>
    </lineage>
</organism>
<proteinExistence type="predicted"/>
<evidence type="ECO:0000313" key="1">
    <source>
        <dbReference type="EMBL" id="MEK8051489.1"/>
    </source>
</evidence>
<name>A0ABU9CI14_9BURK</name>
<comment type="caution">
    <text evidence="1">The sequence shown here is derived from an EMBL/GenBank/DDBJ whole genome shotgun (WGS) entry which is preliminary data.</text>
</comment>
<keyword evidence="2" id="KW-1185">Reference proteome</keyword>
<reference evidence="1 2" key="1">
    <citation type="submission" date="2024-04" db="EMBL/GenBank/DDBJ databases">
        <title>Novel species of the genus Ideonella isolated from streams.</title>
        <authorList>
            <person name="Lu H."/>
        </authorList>
    </citation>
    <scope>NUCLEOTIDE SEQUENCE [LARGE SCALE GENOMIC DNA]</scope>
    <source>
        <strain evidence="1 2">DXS22W</strain>
    </source>
</reference>
<gene>
    <name evidence="1" type="ORF">AACH10_14660</name>
</gene>